<evidence type="ECO:0000313" key="6">
    <source>
        <dbReference type="Proteomes" id="UP001488838"/>
    </source>
</evidence>
<dbReference type="GO" id="GO:0003735">
    <property type="term" value="F:structural constituent of ribosome"/>
    <property type="evidence" value="ECO:0007669"/>
    <property type="project" value="InterPro"/>
</dbReference>
<sequence>MQLCSVHNRQCLNLSLRWKQQLLLKRLRKAKKEAPPMEKPNMGKTQVGDRITLPETEGSMEGVYLTFGQVENQS</sequence>
<name>A0AAW0HM04_MYOGA</name>
<dbReference type="InterPro" id="IPR023575">
    <property type="entry name" value="Ribosomal_uS19_SF"/>
</dbReference>
<dbReference type="Proteomes" id="UP001488838">
    <property type="component" value="Unassembled WGS sequence"/>
</dbReference>
<reference evidence="5 6" key="1">
    <citation type="journal article" date="2023" name="bioRxiv">
        <title>Conserved and derived expression patterns and positive selection on dental genes reveal complex evolutionary context of ever-growing rodent molars.</title>
        <authorList>
            <person name="Calamari Z.T."/>
            <person name="Song A."/>
            <person name="Cohen E."/>
            <person name="Akter M."/>
            <person name="Roy R.D."/>
            <person name="Hallikas O."/>
            <person name="Christensen M.M."/>
            <person name="Li P."/>
            <person name="Marangoni P."/>
            <person name="Jernvall J."/>
            <person name="Klein O.D."/>
        </authorList>
    </citation>
    <scope>NUCLEOTIDE SEQUENCE [LARGE SCALE GENOMIC DNA]</scope>
    <source>
        <strain evidence="5">V071</strain>
    </source>
</reference>
<evidence type="ECO:0000256" key="2">
    <source>
        <dbReference type="ARBA" id="ARBA00022980"/>
    </source>
</evidence>
<evidence type="ECO:0000256" key="4">
    <source>
        <dbReference type="ARBA" id="ARBA00035469"/>
    </source>
</evidence>
<protein>
    <recommendedName>
        <fullName evidence="4">40S ribosomal protein S15</fullName>
    </recommendedName>
</protein>
<accession>A0AAW0HM04</accession>
<dbReference type="Gene3D" id="3.30.860.10">
    <property type="entry name" value="30s Ribosomal Protein S19, Chain A"/>
    <property type="match status" value="1"/>
</dbReference>
<keyword evidence="6" id="KW-1185">Reference proteome</keyword>
<dbReference type="AlphaFoldDB" id="A0AAW0HM04"/>
<comment type="caution">
    <text evidence="5">The sequence shown here is derived from an EMBL/GenBank/DDBJ whole genome shotgun (WGS) entry which is preliminary data.</text>
</comment>
<keyword evidence="2" id="KW-0689">Ribosomal protein</keyword>
<dbReference type="GO" id="GO:0005840">
    <property type="term" value="C:ribosome"/>
    <property type="evidence" value="ECO:0007669"/>
    <property type="project" value="UniProtKB-KW"/>
</dbReference>
<evidence type="ECO:0000256" key="1">
    <source>
        <dbReference type="ARBA" id="ARBA00007345"/>
    </source>
</evidence>
<dbReference type="SUPFAM" id="SSF54570">
    <property type="entry name" value="Ribosomal protein S19"/>
    <property type="match status" value="1"/>
</dbReference>
<proteinExistence type="inferred from homology"/>
<evidence type="ECO:0000313" key="5">
    <source>
        <dbReference type="EMBL" id="KAK7802649.1"/>
    </source>
</evidence>
<dbReference type="GO" id="GO:0006412">
    <property type="term" value="P:translation"/>
    <property type="evidence" value="ECO:0007669"/>
    <property type="project" value="InterPro"/>
</dbReference>
<keyword evidence="3" id="KW-0687">Ribonucleoprotein</keyword>
<organism evidence="5 6">
    <name type="scientific">Myodes glareolus</name>
    <name type="common">Bank vole</name>
    <name type="synonym">Clethrionomys glareolus</name>
    <dbReference type="NCBI Taxonomy" id="447135"/>
    <lineage>
        <taxon>Eukaryota</taxon>
        <taxon>Metazoa</taxon>
        <taxon>Chordata</taxon>
        <taxon>Craniata</taxon>
        <taxon>Vertebrata</taxon>
        <taxon>Euteleostomi</taxon>
        <taxon>Mammalia</taxon>
        <taxon>Eutheria</taxon>
        <taxon>Euarchontoglires</taxon>
        <taxon>Glires</taxon>
        <taxon>Rodentia</taxon>
        <taxon>Myomorpha</taxon>
        <taxon>Muroidea</taxon>
        <taxon>Cricetidae</taxon>
        <taxon>Arvicolinae</taxon>
        <taxon>Myodes</taxon>
    </lineage>
</organism>
<comment type="similarity">
    <text evidence="1">Belongs to the universal ribosomal protein uS19 family.</text>
</comment>
<gene>
    <name evidence="5" type="ORF">U0070_023595</name>
</gene>
<evidence type="ECO:0000256" key="3">
    <source>
        <dbReference type="ARBA" id="ARBA00023274"/>
    </source>
</evidence>
<dbReference type="GO" id="GO:1990904">
    <property type="term" value="C:ribonucleoprotein complex"/>
    <property type="evidence" value="ECO:0007669"/>
    <property type="project" value="UniProtKB-KW"/>
</dbReference>
<dbReference type="EMBL" id="JBBHLL010000452">
    <property type="protein sequence ID" value="KAK7802649.1"/>
    <property type="molecule type" value="Genomic_DNA"/>
</dbReference>